<proteinExistence type="inferred from homology"/>
<dbReference type="NCBIfam" id="TIGR00154">
    <property type="entry name" value="ispE"/>
    <property type="match status" value="1"/>
</dbReference>
<comment type="pathway">
    <text evidence="9">Isoprenoid biosynthesis; isopentenyl diphosphate biosynthesis via DXP pathway; isopentenyl diphosphate from 1-deoxy-D-xylulose 5-phosphate: step 3/6.</text>
</comment>
<keyword evidence="4 9" id="KW-0808">Transferase</keyword>
<dbReference type="InterPro" id="IPR020568">
    <property type="entry name" value="Ribosomal_Su5_D2-typ_SF"/>
</dbReference>
<dbReference type="RefSeq" id="WP_307262080.1">
    <property type="nucleotide sequence ID" value="NZ_JAUSVL010000001.1"/>
</dbReference>
<evidence type="ECO:0000256" key="6">
    <source>
        <dbReference type="ARBA" id="ARBA00022777"/>
    </source>
</evidence>
<dbReference type="AlphaFoldDB" id="A0AAE4AQJ8"/>
<dbReference type="SUPFAM" id="SSF54211">
    <property type="entry name" value="Ribosomal protein S5 domain 2-like"/>
    <property type="match status" value="1"/>
</dbReference>
<keyword evidence="5 9" id="KW-0547">Nucleotide-binding</keyword>
<dbReference type="HAMAP" id="MF_00061">
    <property type="entry name" value="IspE"/>
    <property type="match status" value="1"/>
</dbReference>
<evidence type="ECO:0000313" key="12">
    <source>
        <dbReference type="EMBL" id="MDQ0290502.1"/>
    </source>
</evidence>
<dbReference type="SUPFAM" id="SSF55060">
    <property type="entry name" value="GHMP Kinase, C-terminal domain"/>
    <property type="match status" value="1"/>
</dbReference>
<comment type="catalytic activity">
    <reaction evidence="9">
        <text>4-CDP-2-C-methyl-D-erythritol + ATP = 4-CDP-2-C-methyl-D-erythritol 2-phosphate + ADP + H(+)</text>
        <dbReference type="Rhea" id="RHEA:18437"/>
        <dbReference type="ChEBI" id="CHEBI:15378"/>
        <dbReference type="ChEBI" id="CHEBI:30616"/>
        <dbReference type="ChEBI" id="CHEBI:57823"/>
        <dbReference type="ChEBI" id="CHEBI:57919"/>
        <dbReference type="ChEBI" id="CHEBI:456216"/>
        <dbReference type="EC" id="2.7.1.148"/>
    </reaction>
</comment>
<dbReference type="GO" id="GO:0050515">
    <property type="term" value="F:4-(cytidine 5'-diphospho)-2-C-methyl-D-erythritol kinase activity"/>
    <property type="evidence" value="ECO:0007669"/>
    <property type="project" value="UniProtKB-UniRule"/>
</dbReference>
<dbReference type="InterPro" id="IPR014721">
    <property type="entry name" value="Ribsml_uS5_D2-typ_fold_subgr"/>
</dbReference>
<organism evidence="12 13">
    <name type="scientific">Oligosphaera ethanolica</name>
    <dbReference type="NCBI Taxonomy" id="760260"/>
    <lineage>
        <taxon>Bacteria</taxon>
        <taxon>Pseudomonadati</taxon>
        <taxon>Lentisphaerota</taxon>
        <taxon>Oligosphaeria</taxon>
        <taxon>Oligosphaerales</taxon>
        <taxon>Oligosphaeraceae</taxon>
        <taxon>Oligosphaera</taxon>
    </lineage>
</organism>
<dbReference type="InterPro" id="IPR004424">
    <property type="entry name" value="IspE"/>
</dbReference>
<name>A0AAE4AQJ8_9BACT</name>
<evidence type="ECO:0000259" key="11">
    <source>
        <dbReference type="Pfam" id="PF08544"/>
    </source>
</evidence>
<evidence type="ECO:0000313" key="13">
    <source>
        <dbReference type="Proteomes" id="UP001238163"/>
    </source>
</evidence>
<keyword evidence="9" id="KW-0414">Isoprene biosynthesis</keyword>
<dbReference type="Proteomes" id="UP001238163">
    <property type="component" value="Unassembled WGS sequence"/>
</dbReference>
<reference evidence="12" key="1">
    <citation type="submission" date="2023-07" db="EMBL/GenBank/DDBJ databases">
        <title>Genomic Encyclopedia of Type Strains, Phase IV (KMG-IV): sequencing the most valuable type-strain genomes for metagenomic binning, comparative biology and taxonomic classification.</title>
        <authorList>
            <person name="Goeker M."/>
        </authorList>
    </citation>
    <scope>NUCLEOTIDE SEQUENCE</scope>
    <source>
        <strain evidence="12">DSM 24202</strain>
    </source>
</reference>
<dbReference type="EC" id="2.7.1.148" evidence="2 9"/>
<evidence type="ECO:0000256" key="9">
    <source>
        <dbReference type="HAMAP-Rule" id="MF_00061"/>
    </source>
</evidence>
<evidence type="ECO:0000256" key="2">
    <source>
        <dbReference type="ARBA" id="ARBA00012052"/>
    </source>
</evidence>
<comment type="caution">
    <text evidence="12">The sequence shown here is derived from an EMBL/GenBank/DDBJ whole genome shotgun (WGS) entry which is preliminary data.</text>
</comment>
<sequence length="303" mass="31891">MDYITRRAVPSPYNSEHAMLCCAKINLYLKIVGKRADGYHDIQTLFLPLHDLSDEVCVAPSDTPGLAMRCSQPSLPTNQANLCVKAAELFCKQAGIEPSLAISLEKRIPISAGLGGGSSDAAAVLLELRRQLAPATPDAVLQKLACRLGADVPFFLDPQPAVAEGIGERLRGISVRTPLGIILANPGFPVPASWAYSHWRQVAAPPAPPIDELIAALQGDDWRAVAALCGNDLEHAVLDKFPVLGIIAAKMAGLGCAGVHVSGSGPTLYGLCEPTAAPAIRDALQEAFPGFLSAYACHYQPAG</sequence>
<dbReference type="Pfam" id="PF00288">
    <property type="entry name" value="GHMP_kinases_N"/>
    <property type="match status" value="1"/>
</dbReference>
<keyword evidence="6 9" id="KW-0418">Kinase</keyword>
<protein>
    <recommendedName>
        <fullName evidence="3 9">4-diphosphocytidyl-2-C-methyl-D-erythritol kinase</fullName>
        <shortName evidence="9">CMK</shortName>
        <ecNumber evidence="2 9">2.7.1.148</ecNumber>
    </recommendedName>
    <alternativeName>
        <fullName evidence="8 9">4-(cytidine-5'-diphospho)-2-C-methyl-D-erythritol kinase</fullName>
    </alternativeName>
</protein>
<dbReference type="GO" id="GO:0016114">
    <property type="term" value="P:terpenoid biosynthetic process"/>
    <property type="evidence" value="ECO:0007669"/>
    <property type="project" value="UniProtKB-UniRule"/>
</dbReference>
<evidence type="ECO:0000256" key="8">
    <source>
        <dbReference type="ARBA" id="ARBA00032554"/>
    </source>
</evidence>
<evidence type="ECO:0000256" key="3">
    <source>
        <dbReference type="ARBA" id="ARBA00017473"/>
    </source>
</evidence>
<feature type="domain" description="GHMP kinase N-terminal" evidence="10">
    <location>
        <begin position="81"/>
        <end position="156"/>
    </location>
</feature>
<dbReference type="InterPro" id="IPR006204">
    <property type="entry name" value="GHMP_kinase_N_dom"/>
</dbReference>
<dbReference type="Gene3D" id="3.30.230.10">
    <property type="match status" value="1"/>
</dbReference>
<keyword evidence="7 9" id="KW-0067">ATP-binding</keyword>
<comment type="similarity">
    <text evidence="1 9">Belongs to the GHMP kinase family. IspE subfamily.</text>
</comment>
<feature type="binding site" evidence="9">
    <location>
        <begin position="109"/>
        <end position="119"/>
    </location>
    <ligand>
        <name>ATP</name>
        <dbReference type="ChEBI" id="CHEBI:30616"/>
    </ligand>
</feature>
<dbReference type="PANTHER" id="PTHR43527">
    <property type="entry name" value="4-DIPHOSPHOCYTIDYL-2-C-METHYL-D-ERYTHRITOL KINASE, CHLOROPLASTIC"/>
    <property type="match status" value="1"/>
</dbReference>
<evidence type="ECO:0000256" key="4">
    <source>
        <dbReference type="ARBA" id="ARBA00022679"/>
    </source>
</evidence>
<feature type="active site" evidence="9">
    <location>
        <position position="24"/>
    </location>
</feature>
<accession>A0AAE4AQJ8</accession>
<dbReference type="InterPro" id="IPR013750">
    <property type="entry name" value="GHMP_kinase_C_dom"/>
</dbReference>
<evidence type="ECO:0000256" key="7">
    <source>
        <dbReference type="ARBA" id="ARBA00022840"/>
    </source>
</evidence>
<gene>
    <name evidence="9" type="primary">ispE</name>
    <name evidence="12" type="ORF">J3R75_002609</name>
</gene>
<feature type="active site" evidence="9">
    <location>
        <position position="151"/>
    </location>
</feature>
<dbReference type="Pfam" id="PF08544">
    <property type="entry name" value="GHMP_kinases_C"/>
    <property type="match status" value="1"/>
</dbReference>
<keyword evidence="13" id="KW-1185">Reference proteome</keyword>
<feature type="domain" description="GHMP kinase C-terminal" evidence="11">
    <location>
        <begin position="214"/>
        <end position="289"/>
    </location>
</feature>
<dbReference type="Gene3D" id="3.30.70.890">
    <property type="entry name" value="GHMP kinase, C-terminal domain"/>
    <property type="match status" value="1"/>
</dbReference>
<dbReference type="PANTHER" id="PTHR43527:SF2">
    <property type="entry name" value="4-DIPHOSPHOCYTIDYL-2-C-METHYL-D-ERYTHRITOL KINASE, CHLOROPLASTIC"/>
    <property type="match status" value="1"/>
</dbReference>
<dbReference type="PIRSF" id="PIRSF010376">
    <property type="entry name" value="IspE"/>
    <property type="match status" value="1"/>
</dbReference>
<evidence type="ECO:0000256" key="1">
    <source>
        <dbReference type="ARBA" id="ARBA00009684"/>
    </source>
</evidence>
<evidence type="ECO:0000256" key="5">
    <source>
        <dbReference type="ARBA" id="ARBA00022741"/>
    </source>
</evidence>
<dbReference type="GO" id="GO:0019288">
    <property type="term" value="P:isopentenyl diphosphate biosynthetic process, methylerythritol 4-phosphate pathway"/>
    <property type="evidence" value="ECO:0007669"/>
    <property type="project" value="UniProtKB-UniRule"/>
</dbReference>
<evidence type="ECO:0000259" key="10">
    <source>
        <dbReference type="Pfam" id="PF00288"/>
    </source>
</evidence>
<dbReference type="GO" id="GO:0005524">
    <property type="term" value="F:ATP binding"/>
    <property type="evidence" value="ECO:0007669"/>
    <property type="project" value="UniProtKB-UniRule"/>
</dbReference>
<dbReference type="InterPro" id="IPR036554">
    <property type="entry name" value="GHMP_kinase_C_sf"/>
</dbReference>
<dbReference type="EMBL" id="JAUSVL010000001">
    <property type="protein sequence ID" value="MDQ0290502.1"/>
    <property type="molecule type" value="Genomic_DNA"/>
</dbReference>
<comment type="function">
    <text evidence="9">Catalyzes the phosphorylation of the position 2 hydroxy group of 4-diphosphocytidyl-2C-methyl-D-erythritol.</text>
</comment>